<dbReference type="GO" id="GO:0003700">
    <property type="term" value="F:DNA-binding transcription factor activity"/>
    <property type="evidence" value="ECO:0007669"/>
    <property type="project" value="InterPro"/>
</dbReference>
<evidence type="ECO:0000259" key="3">
    <source>
        <dbReference type="SMART" id="SM00338"/>
    </source>
</evidence>
<dbReference type="GO" id="GO:0005634">
    <property type="term" value="C:nucleus"/>
    <property type="evidence" value="ECO:0007669"/>
    <property type="project" value="UniProtKB-ARBA"/>
</dbReference>
<dbReference type="InterPro" id="IPR004827">
    <property type="entry name" value="bZIP"/>
</dbReference>
<protein>
    <recommendedName>
        <fullName evidence="3">BZIP domain-containing protein</fullName>
    </recommendedName>
</protein>
<dbReference type="AlphaFoldDB" id="A0AAD4JH26"/>
<dbReference type="InterPro" id="IPR044759">
    <property type="entry name" value="bZIP_RF2"/>
</dbReference>
<organism evidence="4 5">
    <name type="scientific">Perilla frutescens var. hirtella</name>
    <name type="common">Perilla citriodora</name>
    <name type="synonym">Perilla setoyensis</name>
    <dbReference type="NCBI Taxonomy" id="608512"/>
    <lineage>
        <taxon>Eukaryota</taxon>
        <taxon>Viridiplantae</taxon>
        <taxon>Streptophyta</taxon>
        <taxon>Embryophyta</taxon>
        <taxon>Tracheophyta</taxon>
        <taxon>Spermatophyta</taxon>
        <taxon>Magnoliopsida</taxon>
        <taxon>eudicotyledons</taxon>
        <taxon>Gunneridae</taxon>
        <taxon>Pentapetalae</taxon>
        <taxon>asterids</taxon>
        <taxon>lamiids</taxon>
        <taxon>Lamiales</taxon>
        <taxon>Lamiaceae</taxon>
        <taxon>Nepetoideae</taxon>
        <taxon>Elsholtzieae</taxon>
        <taxon>Perilla</taxon>
    </lineage>
</organism>
<name>A0AAD4JH26_PERFH</name>
<evidence type="ECO:0000313" key="5">
    <source>
        <dbReference type="Proteomes" id="UP001190926"/>
    </source>
</evidence>
<reference evidence="4 5" key="1">
    <citation type="journal article" date="2021" name="Nat. Commun.">
        <title>Incipient diploidization of the medicinal plant Perilla within 10,000 years.</title>
        <authorList>
            <person name="Zhang Y."/>
            <person name="Shen Q."/>
            <person name="Leng L."/>
            <person name="Zhang D."/>
            <person name="Chen S."/>
            <person name="Shi Y."/>
            <person name="Ning Z."/>
            <person name="Chen S."/>
        </authorList>
    </citation>
    <scope>NUCLEOTIDE SEQUENCE [LARGE SCALE GENOMIC DNA]</scope>
    <source>
        <strain evidence="5">cv. PC099</strain>
    </source>
</reference>
<evidence type="ECO:0000256" key="2">
    <source>
        <dbReference type="SAM" id="MobiDB-lite"/>
    </source>
</evidence>
<gene>
    <name evidence="4" type="ORF">C2S53_009655</name>
</gene>
<feature type="compositionally biased region" description="Polar residues" evidence="2">
    <location>
        <begin position="24"/>
        <end position="38"/>
    </location>
</feature>
<dbReference type="EMBL" id="SDAM02000055">
    <property type="protein sequence ID" value="KAH6833729.1"/>
    <property type="molecule type" value="Genomic_DNA"/>
</dbReference>
<evidence type="ECO:0000256" key="1">
    <source>
        <dbReference type="SAM" id="Coils"/>
    </source>
</evidence>
<accession>A0AAD4JH26</accession>
<dbReference type="SMART" id="SM00338">
    <property type="entry name" value="BRLZ"/>
    <property type="match status" value="1"/>
</dbReference>
<feature type="coiled-coil region" evidence="1">
    <location>
        <begin position="182"/>
        <end position="209"/>
    </location>
</feature>
<evidence type="ECO:0000313" key="4">
    <source>
        <dbReference type="EMBL" id="KAH6833729.1"/>
    </source>
</evidence>
<dbReference type="Gene3D" id="1.20.5.170">
    <property type="match status" value="1"/>
</dbReference>
<dbReference type="PANTHER" id="PTHR46835">
    <property type="entry name" value="BASIC-LEUCINE ZIPPER (BZIP) TRANSCRIPTION FACTOR FAMILY PROTEIN-RELATED"/>
    <property type="match status" value="1"/>
</dbReference>
<sequence>MESTSAFPNLKKSGGNGKLLPLSSIPSFQPESTNSSGETHLEKCPIDEQLSWLDDLLNDSGTLFHRSGHRRSASDSCAYLGAAGTDESEFVNAYFAQNLTNKDLDTTFSQTKESGDQVASSQNVDESADKAAKTIPRSKTELKRAKQQNAHRSRVRKLQYITHLERTVEILKAEGVGVSAELEFMEQQNMILTMENRALRQRLENISQEQMIKQWEQGMLEREIGRLQSLYHLQKQQKMHHQQHPKHRQTRSIDDHLNTCVSIKNKDDSLNAPIWV</sequence>
<dbReference type="Proteomes" id="UP001190926">
    <property type="component" value="Unassembled WGS sequence"/>
</dbReference>
<dbReference type="InterPro" id="IPR044797">
    <property type="entry name" value="At4g06598-like"/>
</dbReference>
<keyword evidence="1" id="KW-0175">Coiled coil</keyword>
<feature type="compositionally biased region" description="Polar residues" evidence="2">
    <location>
        <begin position="111"/>
        <end position="125"/>
    </location>
</feature>
<feature type="region of interest" description="Disordered" evidence="2">
    <location>
        <begin position="1"/>
        <end position="40"/>
    </location>
</feature>
<keyword evidence="5" id="KW-1185">Reference proteome</keyword>
<proteinExistence type="predicted"/>
<feature type="region of interest" description="Disordered" evidence="2">
    <location>
        <begin position="111"/>
        <end position="134"/>
    </location>
</feature>
<dbReference type="CDD" id="cd14703">
    <property type="entry name" value="bZIP_plant_RF2"/>
    <property type="match status" value="1"/>
</dbReference>
<comment type="caution">
    <text evidence="4">The sequence shown here is derived from an EMBL/GenBank/DDBJ whole genome shotgun (WGS) entry which is preliminary data.</text>
</comment>
<dbReference type="PANTHER" id="PTHR46835:SF2">
    <property type="entry name" value="BZIP TRANSCRIPTION FACTOR"/>
    <property type="match status" value="1"/>
</dbReference>
<feature type="domain" description="BZIP" evidence="3">
    <location>
        <begin position="139"/>
        <end position="198"/>
    </location>
</feature>